<organism evidence="4 5">
    <name type="scientific">Priestia flexa</name>
    <dbReference type="NCBI Taxonomy" id="86664"/>
    <lineage>
        <taxon>Bacteria</taxon>
        <taxon>Bacillati</taxon>
        <taxon>Bacillota</taxon>
        <taxon>Bacilli</taxon>
        <taxon>Bacillales</taxon>
        <taxon>Bacillaceae</taxon>
        <taxon>Priestia</taxon>
    </lineage>
</organism>
<evidence type="ECO:0000259" key="3">
    <source>
        <dbReference type="Pfam" id="PF02826"/>
    </source>
</evidence>
<evidence type="ECO:0000313" key="5">
    <source>
        <dbReference type="Proteomes" id="UP000664578"/>
    </source>
</evidence>
<comment type="caution">
    <text evidence="4">The sequence shown here is derived from an EMBL/GenBank/DDBJ whole genome shotgun (WGS) entry which is preliminary data.</text>
</comment>
<evidence type="ECO:0000313" key="4">
    <source>
        <dbReference type="EMBL" id="MBN8252754.1"/>
    </source>
</evidence>
<dbReference type="InterPro" id="IPR036291">
    <property type="entry name" value="NAD(P)-bd_dom_sf"/>
</dbReference>
<reference evidence="4" key="1">
    <citation type="submission" date="2020-12" db="EMBL/GenBank/DDBJ databases">
        <title>PHA producing bacteria isolated from mangrove.</title>
        <authorList>
            <person name="Zheng W."/>
            <person name="Yu S."/>
            <person name="Huang Y."/>
        </authorList>
    </citation>
    <scope>NUCLEOTIDE SEQUENCE</scope>
    <source>
        <strain evidence="4">GN22-4</strain>
    </source>
</reference>
<dbReference type="SUPFAM" id="SSF51735">
    <property type="entry name" value="NAD(P)-binding Rossmann-fold domains"/>
    <property type="match status" value="1"/>
</dbReference>
<proteinExistence type="predicted"/>
<dbReference type="SUPFAM" id="SSF52283">
    <property type="entry name" value="Formate/glycerate dehydrogenase catalytic domain-like"/>
    <property type="match status" value="1"/>
</dbReference>
<feature type="domain" description="D-isomer specific 2-hydroxyacid dehydrogenase NAD-binding" evidence="3">
    <location>
        <begin position="105"/>
        <end position="276"/>
    </location>
</feature>
<accession>A0A8I1SNS7</accession>
<dbReference type="EMBL" id="JAEMWV010000007">
    <property type="protein sequence ID" value="MBN8252754.1"/>
    <property type="molecule type" value="Genomic_DNA"/>
</dbReference>
<evidence type="ECO:0000256" key="2">
    <source>
        <dbReference type="ARBA" id="ARBA00023027"/>
    </source>
</evidence>
<dbReference type="RefSeq" id="WP_061786450.1">
    <property type="nucleotide sequence ID" value="NZ_CANLXW010000007.1"/>
</dbReference>
<dbReference type="Proteomes" id="UP000664578">
    <property type="component" value="Unassembled WGS sequence"/>
</dbReference>
<name>A0A8I1SNS7_9BACI</name>
<dbReference type="GO" id="GO:0051287">
    <property type="term" value="F:NAD binding"/>
    <property type="evidence" value="ECO:0007669"/>
    <property type="project" value="InterPro"/>
</dbReference>
<dbReference type="InterPro" id="IPR006140">
    <property type="entry name" value="D-isomer_DH_NAD-bd"/>
</dbReference>
<dbReference type="GO" id="GO:0016491">
    <property type="term" value="F:oxidoreductase activity"/>
    <property type="evidence" value="ECO:0007669"/>
    <property type="project" value="UniProtKB-KW"/>
</dbReference>
<dbReference type="Gene3D" id="3.40.50.720">
    <property type="entry name" value="NAD(P)-binding Rossmann-like Domain"/>
    <property type="match status" value="2"/>
</dbReference>
<dbReference type="PANTHER" id="PTHR43333:SF1">
    <property type="entry name" value="D-ISOMER SPECIFIC 2-HYDROXYACID DEHYDROGENASE NAD-BINDING DOMAIN-CONTAINING PROTEIN"/>
    <property type="match status" value="1"/>
</dbReference>
<sequence>MEIQNILVTSRMYKELEGIIEREDKRGKTFRYVDEKNINDEDLKWADAYMSFYPVENFAFHQMKWVHSLGAGVDRYVKLDSWKDDVILTRTVCSFGARMSEYCLSYMLSELQYHVAFQKAQREKKWEPLEPVLLSSQKVVIYGTGEIGQSIAEMLKRFGVQVTGVSRSGKSNQHFHQVVATGDEASHVKQADWIINTLPLTPETNRMFNAEWMNILQGAYFINVGRGATVDTVSLIEAINTRRIKKAFLDVFEVEPLPQSDMLWEHENIVITPHISAVTTPEEAVACFFDTLDRIEADKPLENKVDLNRGY</sequence>
<dbReference type="AlphaFoldDB" id="A0A8I1SNS7"/>
<keyword evidence="2" id="KW-0520">NAD</keyword>
<dbReference type="PANTHER" id="PTHR43333">
    <property type="entry name" value="2-HACID_DH_C DOMAIN-CONTAINING PROTEIN"/>
    <property type="match status" value="1"/>
</dbReference>
<gene>
    <name evidence="4" type="ORF">JF537_14330</name>
</gene>
<keyword evidence="1" id="KW-0560">Oxidoreductase</keyword>
<dbReference type="Pfam" id="PF02826">
    <property type="entry name" value="2-Hacid_dh_C"/>
    <property type="match status" value="1"/>
</dbReference>
<dbReference type="GeneID" id="93680757"/>
<evidence type="ECO:0000256" key="1">
    <source>
        <dbReference type="ARBA" id="ARBA00023002"/>
    </source>
</evidence>
<protein>
    <submittedName>
        <fullName evidence="4">D-2-hydroxyacid dehydrogenase</fullName>
    </submittedName>
</protein>
<dbReference type="CDD" id="cd05300">
    <property type="entry name" value="2-Hacid_dh_1"/>
    <property type="match status" value="1"/>
</dbReference>